<dbReference type="PROSITE" id="PS50245">
    <property type="entry name" value="CAP_GLY_2"/>
    <property type="match status" value="1"/>
</dbReference>
<keyword evidence="5" id="KW-1185">Reference proteome</keyword>
<dbReference type="Gene3D" id="3.10.20.90">
    <property type="entry name" value="Phosphatidylinositol 3-kinase Catalytic Subunit, Chain A, domain 1"/>
    <property type="match status" value="1"/>
</dbReference>
<reference evidence="4" key="1">
    <citation type="submission" date="2020-09" db="EMBL/GenBank/DDBJ databases">
        <authorList>
            <person name="Kikuchi T."/>
        </authorList>
    </citation>
    <scope>NUCLEOTIDE SEQUENCE</scope>
    <source>
        <strain evidence="4">SH1</strain>
    </source>
</reference>
<comment type="similarity">
    <text evidence="2">Belongs to the TBCB family.</text>
</comment>
<organism evidence="4 5">
    <name type="scientific">Bursaphelenchus okinawaensis</name>
    <dbReference type="NCBI Taxonomy" id="465554"/>
    <lineage>
        <taxon>Eukaryota</taxon>
        <taxon>Metazoa</taxon>
        <taxon>Ecdysozoa</taxon>
        <taxon>Nematoda</taxon>
        <taxon>Chromadorea</taxon>
        <taxon>Rhabditida</taxon>
        <taxon>Tylenchina</taxon>
        <taxon>Tylenchomorpha</taxon>
        <taxon>Aphelenchoidea</taxon>
        <taxon>Aphelenchoididae</taxon>
        <taxon>Bursaphelenchus</taxon>
    </lineage>
</organism>
<dbReference type="Proteomes" id="UP000783686">
    <property type="component" value="Unassembled WGS sequence"/>
</dbReference>
<dbReference type="InterPro" id="IPR000938">
    <property type="entry name" value="CAP-Gly_domain"/>
</dbReference>
<dbReference type="SMART" id="SM01052">
    <property type="entry name" value="CAP_GLY"/>
    <property type="match status" value="1"/>
</dbReference>
<sequence length="218" mass="24354">MSGHLNIIIQSPALECGSLKQFSPSTLMVELKRKVELVVGIYKDDMILTLLTPEGRFIKDITHTTETLEQLGVRNDWIIKVTSKSGKVLDFEESDKYVIPEETYSKREDNAREFLAKVKSKPQCHINVGSRVVVKVKDKEDRVGTVRFIGEVHFKAGEVMVGVELDDATGKNNGEVDGQRYFECSTNHGVFVTSRSVSPLSTFSPSEACQDVDVPMEL</sequence>
<dbReference type="PANTHER" id="PTHR18916">
    <property type="entry name" value="DYNACTIN 1-RELATED MICROTUBULE-BINDING"/>
    <property type="match status" value="1"/>
</dbReference>
<feature type="domain" description="CAP-Gly" evidence="3">
    <location>
        <begin position="150"/>
        <end position="193"/>
    </location>
</feature>
<name>A0A811JZG7_9BILA</name>
<protein>
    <recommendedName>
        <fullName evidence="3">CAP-Gly domain-containing protein</fullName>
    </recommendedName>
</protein>
<dbReference type="Gene3D" id="2.30.30.190">
    <property type="entry name" value="CAP Gly-rich-like domain"/>
    <property type="match status" value="1"/>
</dbReference>
<keyword evidence="1" id="KW-0143">Chaperone</keyword>
<dbReference type="OrthoDB" id="5295208at2759"/>
<dbReference type="EMBL" id="CAJFDH010000002">
    <property type="protein sequence ID" value="CAD5208992.1"/>
    <property type="molecule type" value="Genomic_DNA"/>
</dbReference>
<evidence type="ECO:0000256" key="2">
    <source>
        <dbReference type="ARBA" id="ARBA00025779"/>
    </source>
</evidence>
<dbReference type="Pfam" id="PF14560">
    <property type="entry name" value="Ubiquitin_2"/>
    <property type="match status" value="1"/>
</dbReference>
<dbReference type="SUPFAM" id="SSF74924">
    <property type="entry name" value="Cap-Gly domain"/>
    <property type="match status" value="1"/>
</dbReference>
<proteinExistence type="inferred from homology"/>
<dbReference type="InterPro" id="IPR029071">
    <property type="entry name" value="Ubiquitin-like_domsf"/>
</dbReference>
<dbReference type="InterPro" id="IPR036859">
    <property type="entry name" value="CAP-Gly_dom_sf"/>
</dbReference>
<dbReference type="Proteomes" id="UP000614601">
    <property type="component" value="Unassembled WGS sequence"/>
</dbReference>
<gene>
    <name evidence="4" type="ORF">BOKJ2_LOCUS2457</name>
</gene>
<dbReference type="Pfam" id="PF01302">
    <property type="entry name" value="CAP_GLY"/>
    <property type="match status" value="1"/>
</dbReference>
<dbReference type="EMBL" id="CAJFCW020000002">
    <property type="protein sequence ID" value="CAG9088216.1"/>
    <property type="molecule type" value="Genomic_DNA"/>
</dbReference>
<evidence type="ECO:0000256" key="1">
    <source>
        <dbReference type="ARBA" id="ARBA00023186"/>
    </source>
</evidence>
<dbReference type="InterPro" id="IPR000626">
    <property type="entry name" value="Ubiquitin-like_dom"/>
</dbReference>
<dbReference type="AlphaFoldDB" id="A0A811JZG7"/>
<evidence type="ECO:0000313" key="4">
    <source>
        <dbReference type="EMBL" id="CAD5208992.1"/>
    </source>
</evidence>
<dbReference type="SUPFAM" id="SSF54236">
    <property type="entry name" value="Ubiquitin-like"/>
    <property type="match status" value="1"/>
</dbReference>
<evidence type="ECO:0000313" key="5">
    <source>
        <dbReference type="Proteomes" id="UP000614601"/>
    </source>
</evidence>
<evidence type="ECO:0000259" key="3">
    <source>
        <dbReference type="PROSITE" id="PS50245"/>
    </source>
</evidence>
<comment type="caution">
    <text evidence="4">The sequence shown here is derived from an EMBL/GenBank/DDBJ whole genome shotgun (WGS) entry which is preliminary data.</text>
</comment>
<accession>A0A811JZG7</accession>